<evidence type="ECO:0000256" key="2">
    <source>
        <dbReference type="ARBA" id="ARBA00022827"/>
    </source>
</evidence>
<dbReference type="Gene3D" id="3.50.50.60">
    <property type="entry name" value="FAD/NAD(P)-binding domain"/>
    <property type="match status" value="2"/>
</dbReference>
<dbReference type="InterPro" id="IPR050097">
    <property type="entry name" value="Ferredoxin-NADP_redctase_2"/>
</dbReference>
<dbReference type="InterPro" id="IPR008255">
    <property type="entry name" value="Pyr_nucl-diS_OxRdtase_2_AS"/>
</dbReference>
<keyword evidence="3" id="KW-0560">Oxidoreductase</keyword>
<dbReference type="PANTHER" id="PTHR48105">
    <property type="entry name" value="THIOREDOXIN REDUCTASE 1-RELATED-RELATED"/>
    <property type="match status" value="1"/>
</dbReference>
<evidence type="ECO:0000259" key="6">
    <source>
        <dbReference type="Pfam" id="PF07992"/>
    </source>
</evidence>
<dbReference type="InterPro" id="IPR023753">
    <property type="entry name" value="FAD/NAD-binding_dom"/>
</dbReference>
<name>A0A0F9WG95_9ZZZZ</name>
<protein>
    <recommendedName>
        <fullName evidence="6">FAD/NAD(P)-binding domain-containing protein</fullName>
    </recommendedName>
</protein>
<dbReference type="PRINTS" id="PR00469">
    <property type="entry name" value="PNDRDTASEII"/>
</dbReference>
<keyword evidence="5" id="KW-0676">Redox-active center</keyword>
<evidence type="ECO:0000256" key="4">
    <source>
        <dbReference type="ARBA" id="ARBA00023157"/>
    </source>
</evidence>
<gene>
    <name evidence="7" type="ORF">LCGC14_0284110</name>
</gene>
<dbReference type="AlphaFoldDB" id="A0A0F9WG95"/>
<organism evidence="7">
    <name type="scientific">marine sediment metagenome</name>
    <dbReference type="NCBI Taxonomy" id="412755"/>
    <lineage>
        <taxon>unclassified sequences</taxon>
        <taxon>metagenomes</taxon>
        <taxon>ecological metagenomes</taxon>
    </lineage>
</organism>
<keyword evidence="1" id="KW-0285">Flavoprotein</keyword>
<sequence>MGEQDVYDVIIVGGGPAGLAAGLYTSRDRYRTLILDKNGLPGGQIMLTEHIENYPGYQRITGPDLIENMKAQVLTFGAELKVNQAVTGLARQDDGVLAVDVNDGEQTHLAHAVILSPGSEYRQLGAPGEDEMRQATRVSYCATCDGAFYRDKHVLVIGGGNTAVEDTIYLATRFTKKITMIHRRMEFRAQKVLVEELYETAKTHSIDIKLPYVLDAIVPNADKSDIDHVLLRNVETDQTEPLAVDGVFVFVGMVPNTGFLRGAVEMNEAGYIACDCTTLKTSMPGVFVAGDCRQRAAMQLATACADGVVAAMMLKDYFRDPSSWSATMAEDGIAER</sequence>
<dbReference type="InterPro" id="IPR036188">
    <property type="entry name" value="FAD/NAD-bd_sf"/>
</dbReference>
<dbReference type="SUPFAM" id="SSF51905">
    <property type="entry name" value="FAD/NAD(P)-binding domain"/>
    <property type="match status" value="2"/>
</dbReference>
<dbReference type="Pfam" id="PF07992">
    <property type="entry name" value="Pyr_redox_2"/>
    <property type="match status" value="1"/>
</dbReference>
<dbReference type="EMBL" id="LAZR01000165">
    <property type="protein sequence ID" value="KKN84886.1"/>
    <property type="molecule type" value="Genomic_DNA"/>
</dbReference>
<accession>A0A0F9WG95</accession>
<dbReference type="PROSITE" id="PS00573">
    <property type="entry name" value="PYRIDINE_REDOX_2"/>
    <property type="match status" value="1"/>
</dbReference>
<dbReference type="PRINTS" id="PR00368">
    <property type="entry name" value="FADPNR"/>
</dbReference>
<keyword evidence="2" id="KW-0274">FAD</keyword>
<evidence type="ECO:0000256" key="3">
    <source>
        <dbReference type="ARBA" id="ARBA00023002"/>
    </source>
</evidence>
<proteinExistence type="predicted"/>
<evidence type="ECO:0000256" key="1">
    <source>
        <dbReference type="ARBA" id="ARBA00022630"/>
    </source>
</evidence>
<dbReference type="GO" id="GO:0016668">
    <property type="term" value="F:oxidoreductase activity, acting on a sulfur group of donors, NAD(P) as acceptor"/>
    <property type="evidence" value="ECO:0007669"/>
    <property type="project" value="UniProtKB-ARBA"/>
</dbReference>
<evidence type="ECO:0000256" key="5">
    <source>
        <dbReference type="ARBA" id="ARBA00023284"/>
    </source>
</evidence>
<comment type="caution">
    <text evidence="7">The sequence shown here is derived from an EMBL/GenBank/DDBJ whole genome shotgun (WGS) entry which is preliminary data.</text>
</comment>
<keyword evidence="4" id="KW-1015">Disulfide bond</keyword>
<reference evidence="7" key="1">
    <citation type="journal article" date="2015" name="Nature">
        <title>Complex archaea that bridge the gap between prokaryotes and eukaryotes.</title>
        <authorList>
            <person name="Spang A."/>
            <person name="Saw J.H."/>
            <person name="Jorgensen S.L."/>
            <person name="Zaremba-Niedzwiedzka K."/>
            <person name="Martijn J."/>
            <person name="Lind A.E."/>
            <person name="van Eijk R."/>
            <person name="Schleper C."/>
            <person name="Guy L."/>
            <person name="Ettema T.J."/>
        </authorList>
    </citation>
    <scope>NUCLEOTIDE SEQUENCE</scope>
</reference>
<evidence type="ECO:0000313" key="7">
    <source>
        <dbReference type="EMBL" id="KKN84886.1"/>
    </source>
</evidence>
<feature type="domain" description="FAD/NAD(P)-binding" evidence="6">
    <location>
        <begin position="7"/>
        <end position="307"/>
    </location>
</feature>